<dbReference type="AlphaFoldDB" id="A0A8S1XMP9"/>
<reference evidence="2" key="1">
    <citation type="submission" date="2021-01" db="EMBL/GenBank/DDBJ databases">
        <authorList>
            <consortium name="Genoscope - CEA"/>
            <person name="William W."/>
        </authorList>
    </citation>
    <scope>NUCLEOTIDE SEQUENCE</scope>
</reference>
<comment type="similarity">
    <text evidence="1">Belongs to the small GTPase superfamily. Rab family.</text>
</comment>
<accession>A0A8S1XMP9</accession>
<dbReference type="PANTHER" id="PTHR47979">
    <property type="entry name" value="DRAB11-RELATED"/>
    <property type="match status" value="1"/>
</dbReference>
<dbReference type="InterPro" id="IPR050209">
    <property type="entry name" value="Rab_GTPases_membrane_traffic"/>
</dbReference>
<name>A0A8S1XMP9_PAROT</name>
<dbReference type="Proteomes" id="UP000683925">
    <property type="component" value="Unassembled WGS sequence"/>
</dbReference>
<proteinExistence type="inferred from homology"/>
<evidence type="ECO:0000313" key="3">
    <source>
        <dbReference type="Proteomes" id="UP000683925"/>
    </source>
</evidence>
<dbReference type="SMART" id="SM00173">
    <property type="entry name" value="RAS"/>
    <property type="match status" value="1"/>
</dbReference>
<dbReference type="InterPro" id="IPR005225">
    <property type="entry name" value="Small_GTP-bd"/>
</dbReference>
<dbReference type="FunFam" id="3.40.50.300:FF:001447">
    <property type="entry name" value="Ras-related protein Rab-1B"/>
    <property type="match status" value="1"/>
</dbReference>
<dbReference type="GO" id="GO:0005525">
    <property type="term" value="F:GTP binding"/>
    <property type="evidence" value="ECO:0007669"/>
    <property type="project" value="InterPro"/>
</dbReference>
<dbReference type="CDD" id="cd00154">
    <property type="entry name" value="Rab"/>
    <property type="match status" value="1"/>
</dbReference>
<evidence type="ECO:0000256" key="1">
    <source>
        <dbReference type="ARBA" id="ARBA00006270"/>
    </source>
</evidence>
<comment type="caution">
    <text evidence="2">The sequence shown here is derived from an EMBL/GenBank/DDBJ whole genome shotgun (WGS) entry which is preliminary data.</text>
</comment>
<dbReference type="InterPro" id="IPR001806">
    <property type="entry name" value="Small_GTPase"/>
</dbReference>
<dbReference type="Pfam" id="PF00071">
    <property type="entry name" value="Ras"/>
    <property type="match status" value="1"/>
</dbReference>
<dbReference type="SMART" id="SM00175">
    <property type="entry name" value="RAB"/>
    <property type="match status" value="1"/>
</dbReference>
<dbReference type="SMART" id="SM00174">
    <property type="entry name" value="RHO"/>
    <property type="match status" value="1"/>
</dbReference>
<sequence>MDMPEEIKSYKVIFVGNTAVGKTHLFNRQWLYLNNKRIVWRRLPKVIQPSIGVEYAQKNYQLSNNQTVNLLYWDTSGQKRYRQIVSYHQKEAKGVYLVYDITKRSTFDELENWLNDIKSQADKDAVMILIGNKLDKVADNNQPREVSLEEAQIFAEIHKLIFMEVSTYSNEDIEKCQTRMVEEICNGKLKDSQ</sequence>
<dbReference type="EMBL" id="CAJJDP010000128">
    <property type="protein sequence ID" value="CAD8202700.1"/>
    <property type="molecule type" value="Genomic_DNA"/>
</dbReference>
<dbReference type="OrthoDB" id="309109at2759"/>
<organism evidence="2 3">
    <name type="scientific">Paramecium octaurelia</name>
    <dbReference type="NCBI Taxonomy" id="43137"/>
    <lineage>
        <taxon>Eukaryota</taxon>
        <taxon>Sar</taxon>
        <taxon>Alveolata</taxon>
        <taxon>Ciliophora</taxon>
        <taxon>Intramacronucleata</taxon>
        <taxon>Oligohymenophorea</taxon>
        <taxon>Peniculida</taxon>
        <taxon>Parameciidae</taxon>
        <taxon>Paramecium</taxon>
    </lineage>
</organism>
<keyword evidence="3" id="KW-1185">Reference proteome</keyword>
<dbReference type="GO" id="GO:0003924">
    <property type="term" value="F:GTPase activity"/>
    <property type="evidence" value="ECO:0007669"/>
    <property type="project" value="InterPro"/>
</dbReference>
<protein>
    <submittedName>
        <fullName evidence="2">Uncharacterized protein</fullName>
    </submittedName>
</protein>
<dbReference type="OMA" id="YLVYDIT"/>
<evidence type="ECO:0000313" key="2">
    <source>
        <dbReference type="EMBL" id="CAD8202700.1"/>
    </source>
</evidence>
<dbReference type="PROSITE" id="PS51421">
    <property type="entry name" value="RAS"/>
    <property type="match status" value="1"/>
</dbReference>
<dbReference type="NCBIfam" id="TIGR00231">
    <property type="entry name" value="small_GTP"/>
    <property type="match status" value="1"/>
</dbReference>
<gene>
    <name evidence="2" type="ORF">POCTA_138.1.T1280040</name>
</gene>
<dbReference type="PROSITE" id="PS51419">
    <property type="entry name" value="RAB"/>
    <property type="match status" value="1"/>
</dbReference>